<dbReference type="GO" id="GO:0016020">
    <property type="term" value="C:membrane"/>
    <property type="evidence" value="ECO:0007669"/>
    <property type="project" value="UniProtKB-SubCell"/>
</dbReference>
<dbReference type="InterPro" id="IPR035952">
    <property type="entry name" value="Rhomboid-like_sf"/>
</dbReference>
<dbReference type="PANTHER" id="PTHR43066">
    <property type="entry name" value="RHOMBOID-RELATED PROTEIN"/>
    <property type="match status" value="1"/>
</dbReference>
<accession>A0A3B0TMJ5</accession>
<evidence type="ECO:0000256" key="3">
    <source>
        <dbReference type="ARBA" id="ARBA00022519"/>
    </source>
</evidence>
<evidence type="ECO:0000313" key="10">
    <source>
        <dbReference type="EMBL" id="VAW14567.1"/>
    </source>
</evidence>
<evidence type="ECO:0000256" key="1">
    <source>
        <dbReference type="ARBA" id="ARBA00004141"/>
    </source>
</evidence>
<keyword evidence="6 8" id="KW-0472">Membrane</keyword>
<reference evidence="10" key="1">
    <citation type="submission" date="2018-06" db="EMBL/GenBank/DDBJ databases">
        <authorList>
            <person name="Zhirakovskaya E."/>
        </authorList>
    </citation>
    <scope>NUCLEOTIDE SEQUENCE</scope>
</reference>
<feature type="transmembrane region" description="Helical" evidence="8">
    <location>
        <begin position="120"/>
        <end position="138"/>
    </location>
</feature>
<keyword evidence="4 8" id="KW-0812">Transmembrane</keyword>
<feature type="transmembrane region" description="Helical" evidence="8">
    <location>
        <begin position="59"/>
        <end position="82"/>
    </location>
</feature>
<evidence type="ECO:0000259" key="9">
    <source>
        <dbReference type="Pfam" id="PF01694"/>
    </source>
</evidence>
<dbReference type="GO" id="GO:0004252">
    <property type="term" value="F:serine-type endopeptidase activity"/>
    <property type="evidence" value="ECO:0007669"/>
    <property type="project" value="InterPro"/>
</dbReference>
<feature type="transmembrane region" description="Helical" evidence="8">
    <location>
        <begin position="199"/>
        <end position="217"/>
    </location>
</feature>
<protein>
    <submittedName>
        <fullName evidence="10">INTEGRAL MEMBRANE PROTEIN (Rhomboid family)</fullName>
    </submittedName>
</protein>
<evidence type="ECO:0000256" key="2">
    <source>
        <dbReference type="ARBA" id="ARBA00022475"/>
    </source>
</evidence>
<organism evidence="10">
    <name type="scientific">hydrothermal vent metagenome</name>
    <dbReference type="NCBI Taxonomy" id="652676"/>
    <lineage>
        <taxon>unclassified sequences</taxon>
        <taxon>metagenomes</taxon>
        <taxon>ecological metagenomes</taxon>
    </lineage>
</organism>
<feature type="transmembrane region" description="Helical" evidence="8">
    <location>
        <begin position="29"/>
        <end position="47"/>
    </location>
</feature>
<dbReference type="EMBL" id="UOEM01000075">
    <property type="protein sequence ID" value="VAW14567.1"/>
    <property type="molecule type" value="Genomic_DNA"/>
</dbReference>
<name>A0A3B0TMJ5_9ZZZZ</name>
<proteinExistence type="predicted"/>
<feature type="region of interest" description="Disordered" evidence="7">
    <location>
        <begin position="1"/>
        <end position="21"/>
    </location>
</feature>
<gene>
    <name evidence="10" type="ORF">MNBD_ALPHA09-990</name>
</gene>
<feature type="domain" description="Peptidase S54 rhomboid" evidence="9">
    <location>
        <begin position="80"/>
        <end position="238"/>
    </location>
</feature>
<evidence type="ECO:0000256" key="8">
    <source>
        <dbReference type="SAM" id="Phobius"/>
    </source>
</evidence>
<evidence type="ECO:0000256" key="7">
    <source>
        <dbReference type="SAM" id="MobiDB-lite"/>
    </source>
</evidence>
<dbReference type="PANTHER" id="PTHR43066:SF26">
    <property type="entry name" value="RHOMBOID PROTEASE GLPG"/>
    <property type="match status" value="1"/>
</dbReference>
<keyword evidence="2" id="KW-1003">Cell membrane</keyword>
<keyword evidence="3" id="KW-0997">Cell inner membrane</keyword>
<evidence type="ECO:0000256" key="5">
    <source>
        <dbReference type="ARBA" id="ARBA00022989"/>
    </source>
</evidence>
<evidence type="ECO:0000256" key="4">
    <source>
        <dbReference type="ARBA" id="ARBA00022692"/>
    </source>
</evidence>
<dbReference type="Gene3D" id="1.20.1540.10">
    <property type="entry name" value="Rhomboid-like"/>
    <property type="match status" value="1"/>
</dbReference>
<dbReference type="AlphaFoldDB" id="A0A3B0TMJ5"/>
<dbReference type="SUPFAM" id="SSF144091">
    <property type="entry name" value="Rhomboid-like"/>
    <property type="match status" value="1"/>
</dbReference>
<dbReference type="Pfam" id="PF01694">
    <property type="entry name" value="Rhomboid"/>
    <property type="match status" value="1"/>
</dbReference>
<sequence>MTFPPSSPPSSPPSPPPSANPPAVNAPRVVLWLIAALTVIHVIRQIIPESTDIAVLRYFAFIPARFTTEGLSHFGGLPAALWSWVSYNFLHGGYGHLIVNAVWMLAFGSAVAWRVGPKRFMAFSLVCGGFGALFYLVFRWGAPYPMIGASAMISGQMAAAIRFVFRDRGTFGSLGRGHSQQRYVPLATVVEVFQDKRSFAFVAIWAVINLGIGISSLSFGGGIAWEAHIGGFVAGLLLFGYFDPPPPPNRSYFLVE</sequence>
<feature type="transmembrane region" description="Helical" evidence="8">
    <location>
        <begin position="94"/>
        <end position="113"/>
    </location>
</feature>
<keyword evidence="5 8" id="KW-1133">Transmembrane helix</keyword>
<feature type="transmembrane region" description="Helical" evidence="8">
    <location>
        <begin position="144"/>
        <end position="165"/>
    </location>
</feature>
<dbReference type="InterPro" id="IPR022764">
    <property type="entry name" value="Peptidase_S54_rhomboid_dom"/>
</dbReference>
<feature type="compositionally biased region" description="Pro residues" evidence="7">
    <location>
        <begin position="1"/>
        <end position="20"/>
    </location>
</feature>
<comment type="subcellular location">
    <subcellularLocation>
        <location evidence="1">Membrane</location>
        <topology evidence="1">Multi-pass membrane protein</topology>
    </subcellularLocation>
</comment>
<evidence type="ECO:0000256" key="6">
    <source>
        <dbReference type="ARBA" id="ARBA00023136"/>
    </source>
</evidence>